<evidence type="ECO:0000313" key="20">
    <source>
        <dbReference type="EMBL" id="WHA40399.1"/>
    </source>
</evidence>
<dbReference type="GO" id="GO:0004252">
    <property type="term" value="F:serine-type endopeptidase activity"/>
    <property type="evidence" value="ECO:0007669"/>
    <property type="project" value="InterPro"/>
</dbReference>
<feature type="binding site" evidence="15">
    <location>
        <position position="156"/>
    </location>
    <ligand>
        <name>substrate</name>
    </ligand>
</feature>
<evidence type="ECO:0000313" key="21">
    <source>
        <dbReference type="Proteomes" id="UP000298545"/>
    </source>
</evidence>
<feature type="active site" description="Charge relay system" evidence="14">
    <location>
        <position position="156"/>
    </location>
</feature>
<dbReference type="InterPro" id="IPR011782">
    <property type="entry name" value="Pept_S1C_Do"/>
</dbReference>
<evidence type="ECO:0000313" key="22">
    <source>
        <dbReference type="Proteomes" id="UP000826513"/>
    </source>
</evidence>
<name>A0A4D7E1I9_9HYPH</name>
<keyword evidence="6" id="KW-0645">Protease</keyword>
<dbReference type="Proteomes" id="UP000298664">
    <property type="component" value="Chromosome Circular"/>
</dbReference>
<evidence type="ECO:0000256" key="1">
    <source>
        <dbReference type="ARBA" id="ARBA00001772"/>
    </source>
</evidence>
<evidence type="ECO:0000313" key="18">
    <source>
        <dbReference type="EMBL" id="QCI98320.1"/>
    </source>
</evidence>
<evidence type="ECO:0000256" key="2">
    <source>
        <dbReference type="ARBA" id="ARBA00004418"/>
    </source>
</evidence>
<comment type="catalytic activity">
    <reaction evidence="1">
        <text>Acts on substrates that are at least partially unfolded. The cleavage site P1 residue is normally between a pair of hydrophobic residues, such as Val-|-Val.</text>
        <dbReference type="EC" id="3.4.21.107"/>
    </reaction>
</comment>
<dbReference type="GO" id="GO:0042597">
    <property type="term" value="C:periplasmic space"/>
    <property type="evidence" value="ECO:0007669"/>
    <property type="project" value="UniProtKB-SubCell"/>
</dbReference>
<keyword evidence="10 20" id="KW-0378">Hydrolase</keyword>
<dbReference type="GO" id="GO:0006508">
    <property type="term" value="P:proteolysis"/>
    <property type="evidence" value="ECO:0007669"/>
    <property type="project" value="UniProtKB-KW"/>
</dbReference>
<dbReference type="PANTHER" id="PTHR22939:SF129">
    <property type="entry name" value="SERINE PROTEASE HTRA2, MITOCHONDRIAL"/>
    <property type="match status" value="1"/>
</dbReference>
<dbReference type="NCBIfam" id="TIGR02037">
    <property type="entry name" value="degP_htrA_DO"/>
    <property type="match status" value="1"/>
</dbReference>
<feature type="binding site" evidence="15">
    <location>
        <begin position="258"/>
        <end position="260"/>
    </location>
    <ligand>
        <name>substrate</name>
    </ligand>
</feature>
<feature type="region of interest" description="Disordered" evidence="16">
    <location>
        <begin position="409"/>
        <end position="431"/>
    </location>
</feature>
<reference evidence="19 22" key="2">
    <citation type="submission" date="2021-03" db="EMBL/GenBank/DDBJ databases">
        <title>Rapid diversification of plasmids in a genus of pathogenic and nitrogen fixing bacteria.</title>
        <authorList>
            <person name="Weisberg A.J."/>
            <person name="Miller M."/>
            <person name="Ream W."/>
            <person name="Grunwald N.J."/>
            <person name="Chang J.H."/>
        </authorList>
    </citation>
    <scope>NUCLEOTIDE SEQUENCE [LARGE SCALE GENOMIC DNA]</scope>
    <source>
        <strain evidence="19 22">AF3.44</strain>
    </source>
</reference>
<dbReference type="SMART" id="SM00228">
    <property type="entry name" value="PDZ"/>
    <property type="match status" value="2"/>
</dbReference>
<dbReference type="InterPro" id="IPR009003">
    <property type="entry name" value="Peptidase_S1_PA"/>
</dbReference>
<protein>
    <recommendedName>
        <fullName evidence="5">Probable periplasmic serine endoprotease DegP-like</fullName>
        <ecNumber evidence="4">3.4.21.107</ecNumber>
    </recommendedName>
    <alternativeName>
        <fullName evidence="13">Protease Do</fullName>
    </alternativeName>
</protein>
<evidence type="ECO:0000256" key="15">
    <source>
        <dbReference type="PIRSR" id="PIRSR611782-2"/>
    </source>
</evidence>
<feature type="active site" description="Charge relay system" evidence="14">
    <location>
        <position position="260"/>
    </location>
</feature>
<dbReference type="CDD" id="cd10839">
    <property type="entry name" value="cpPDZ1_DegP-like"/>
    <property type="match status" value="1"/>
</dbReference>
<keyword evidence="9" id="KW-0574">Periplasm</keyword>
<dbReference type="Gene3D" id="2.30.42.10">
    <property type="match status" value="2"/>
</dbReference>
<evidence type="ECO:0000256" key="11">
    <source>
        <dbReference type="ARBA" id="ARBA00022825"/>
    </source>
</evidence>
<evidence type="ECO:0000256" key="12">
    <source>
        <dbReference type="ARBA" id="ARBA00023016"/>
    </source>
</evidence>
<evidence type="ECO:0000256" key="6">
    <source>
        <dbReference type="ARBA" id="ARBA00022670"/>
    </source>
</evidence>
<dbReference type="Proteomes" id="UP000298545">
    <property type="component" value="Chromosome circular"/>
</dbReference>
<dbReference type="STRING" id="1367849.GCA_000518585_02720"/>
<feature type="region of interest" description="Disordered" evidence="16">
    <location>
        <begin position="104"/>
        <end position="135"/>
    </location>
</feature>
<feature type="domain" description="PDZ" evidence="17">
    <location>
        <begin position="437"/>
        <end position="508"/>
    </location>
</feature>
<evidence type="ECO:0000256" key="3">
    <source>
        <dbReference type="ARBA" id="ARBA00010541"/>
    </source>
</evidence>
<evidence type="ECO:0000256" key="8">
    <source>
        <dbReference type="ARBA" id="ARBA00022737"/>
    </source>
</evidence>
<keyword evidence="12" id="KW-0346">Stress response</keyword>
<keyword evidence="22" id="KW-1185">Reference proteome</keyword>
<reference evidence="18 21" key="1">
    <citation type="submission" date="2019-04" db="EMBL/GenBank/DDBJ databases">
        <title>Complete genome sequence of Agrobacterium larrymoorei CFBP5473.</title>
        <authorList>
            <person name="Haryono M."/>
            <person name="Chou L."/>
            <person name="Lin Y.-C."/>
            <person name="Lai E.-M."/>
            <person name="Kuo C.-H."/>
        </authorList>
    </citation>
    <scope>NUCLEOTIDE SEQUENCE [LARGE SCALE GENOMIC DNA]</scope>
    <source>
        <strain evidence="18 21">CFBP5473</strain>
    </source>
</reference>
<sequence length="521" mass="54045">MSNSQNGRPSLKTILKSSAVGGLAALMLTTGVAGPIVHSFAAPVEVTAPQVPSFASVVDAVSPAVVSIRVQSNVQPASDDNSNFSFNFGGRGLDQLPDDHPLKRFFKEFGGPGSGDDKRADRGPNRHRDGKGPLRPVAQGSGFFISEDGYVVTNNHVVDDGSAYTVVMNDGTEYDAKLIGRDSRTDLAVLKVDVNRKFTYVQFADDSKIRVGDWVVAVGNPFGLGGTVTSGIVSARGRDIGSGPYDDYIQIDAPVNRGNSGGPAFNLNGEVVGINTAIFSPSGGNVGIAFAIPASVAKDVVQDLMKDGKVERGWLGVQIQPVSKDIAESLGLSEAKGALVVAPQAGSPGDKAGIKQGDIITAVNGDPIKDARDLSRRIGAMAPNSKVELSLWRSGKSQSVTVTLGDLASDDASKASATQDDSKGGGQTSREKVLSSLGLTVAPADDGNGLAITDVDPDSDAAARGLKTGEKITSVNNQQVASAAEVEKVLEQAKKDGRSKALFQIQTDDGSRFIALDINAG</sequence>
<dbReference type="PROSITE" id="PS50106">
    <property type="entry name" value="PDZ"/>
    <property type="match status" value="2"/>
</dbReference>
<organism evidence="18 21">
    <name type="scientific">Agrobacterium larrymoorei</name>
    <dbReference type="NCBI Taxonomy" id="160699"/>
    <lineage>
        <taxon>Bacteria</taxon>
        <taxon>Pseudomonadati</taxon>
        <taxon>Pseudomonadota</taxon>
        <taxon>Alphaproteobacteria</taxon>
        <taxon>Hyphomicrobiales</taxon>
        <taxon>Rhizobiaceae</taxon>
        <taxon>Rhizobium/Agrobacterium group</taxon>
        <taxon>Agrobacterium</taxon>
    </lineage>
</organism>
<evidence type="ECO:0000256" key="9">
    <source>
        <dbReference type="ARBA" id="ARBA00022764"/>
    </source>
</evidence>
<dbReference type="SUPFAM" id="SSF50494">
    <property type="entry name" value="Trypsin-like serine proteases"/>
    <property type="match status" value="1"/>
</dbReference>
<evidence type="ECO:0000259" key="17">
    <source>
        <dbReference type="PROSITE" id="PS50106"/>
    </source>
</evidence>
<dbReference type="EMBL" id="CP039691">
    <property type="protein sequence ID" value="QCI98320.1"/>
    <property type="molecule type" value="Genomic_DNA"/>
</dbReference>
<dbReference type="InterPro" id="IPR036034">
    <property type="entry name" value="PDZ_sf"/>
</dbReference>
<dbReference type="EMBL" id="CP072167">
    <property type="protein sequence ID" value="QYA06225.1"/>
    <property type="molecule type" value="Genomic_DNA"/>
</dbReference>
<accession>A0A4D7E1I9</accession>
<evidence type="ECO:0000256" key="4">
    <source>
        <dbReference type="ARBA" id="ARBA00013035"/>
    </source>
</evidence>
<dbReference type="SUPFAM" id="SSF50156">
    <property type="entry name" value="PDZ domain-like"/>
    <property type="match status" value="2"/>
</dbReference>
<keyword evidence="8" id="KW-0677">Repeat</keyword>
<keyword evidence="7" id="KW-0732">Signal</keyword>
<dbReference type="PANTHER" id="PTHR22939">
    <property type="entry name" value="SERINE PROTEASE FAMILY S1C HTRA-RELATED"/>
    <property type="match status" value="1"/>
</dbReference>
<dbReference type="InterPro" id="IPR001940">
    <property type="entry name" value="Peptidase_S1C"/>
</dbReference>
<evidence type="ECO:0000256" key="16">
    <source>
        <dbReference type="SAM" id="MobiDB-lite"/>
    </source>
</evidence>
<feature type="domain" description="PDZ" evidence="17">
    <location>
        <begin position="316"/>
        <end position="370"/>
    </location>
</feature>
<evidence type="ECO:0000256" key="7">
    <source>
        <dbReference type="ARBA" id="ARBA00022729"/>
    </source>
</evidence>
<dbReference type="Pfam" id="PF00595">
    <property type="entry name" value="PDZ"/>
    <property type="match status" value="1"/>
</dbReference>
<dbReference type="FunFam" id="2.30.42.10:FF:000037">
    <property type="entry name" value="Periplasmic serine endoprotease DegP-like"/>
    <property type="match status" value="1"/>
</dbReference>
<comment type="subcellular location">
    <subcellularLocation>
        <location evidence="2">Periplasm</location>
    </subcellularLocation>
</comment>
<dbReference type="EC" id="3.4.21.107" evidence="4"/>
<dbReference type="AlphaFoldDB" id="A0A4D7E1I9"/>
<feature type="compositionally biased region" description="Basic and acidic residues" evidence="16">
    <location>
        <begin position="115"/>
        <end position="132"/>
    </location>
</feature>
<feature type="active site" description="Charge relay system" evidence="14">
    <location>
        <position position="186"/>
    </location>
</feature>
<dbReference type="OrthoDB" id="9758917at2"/>
<dbReference type="FunFam" id="2.40.10.120:FF:000007">
    <property type="entry name" value="Periplasmic serine endoprotease DegP-like"/>
    <property type="match status" value="1"/>
</dbReference>
<evidence type="ECO:0000256" key="13">
    <source>
        <dbReference type="ARBA" id="ARBA00032850"/>
    </source>
</evidence>
<evidence type="ECO:0000256" key="5">
    <source>
        <dbReference type="ARBA" id="ARBA00013958"/>
    </source>
</evidence>
<dbReference type="KEGG" id="alf:CFBP5473_10615"/>
<dbReference type="Pfam" id="PF13365">
    <property type="entry name" value="Trypsin_2"/>
    <property type="match status" value="1"/>
</dbReference>
<dbReference type="Gene3D" id="2.40.10.120">
    <property type="match status" value="1"/>
</dbReference>
<dbReference type="EMBL" id="CP124733">
    <property type="protein sequence ID" value="WHA40399.1"/>
    <property type="molecule type" value="Genomic_DNA"/>
</dbReference>
<gene>
    <name evidence="18" type="ORF">CFBP5473_10615</name>
    <name evidence="20" type="ORF">CFBP5477_011225</name>
    <name evidence="19" type="ORF">J5285_09105</name>
</gene>
<comment type="similarity">
    <text evidence="3">Belongs to the peptidase S1C family.</text>
</comment>
<dbReference type="RefSeq" id="WP_027675468.1">
    <property type="nucleotide sequence ID" value="NZ_CP039691.1"/>
</dbReference>
<evidence type="ECO:0000256" key="10">
    <source>
        <dbReference type="ARBA" id="ARBA00022801"/>
    </source>
</evidence>
<dbReference type="Pfam" id="PF13180">
    <property type="entry name" value="PDZ_2"/>
    <property type="match status" value="1"/>
</dbReference>
<proteinExistence type="inferred from homology"/>
<evidence type="ECO:0000313" key="19">
    <source>
        <dbReference type="EMBL" id="QYA06225.1"/>
    </source>
</evidence>
<keyword evidence="11" id="KW-0720">Serine protease</keyword>
<dbReference type="Proteomes" id="UP000826513">
    <property type="component" value="Chromosome 1"/>
</dbReference>
<dbReference type="PRINTS" id="PR00834">
    <property type="entry name" value="PROTEASES2C"/>
</dbReference>
<reference evidence="20" key="3">
    <citation type="submission" date="2023-05" db="EMBL/GenBank/DDBJ databases">
        <title>Complete genome sequence of Agrobacterium larrymoorei CFBP5477.</title>
        <authorList>
            <person name="Yen H.-C."/>
            <person name="Chou L."/>
            <person name="Lin Y.-C."/>
            <person name="Lai E.-M."/>
            <person name="Kuo C.-H."/>
        </authorList>
    </citation>
    <scope>NUCLEOTIDE SEQUENCE</scope>
    <source>
        <strain evidence="20">CFBP5477</strain>
    </source>
</reference>
<evidence type="ECO:0000256" key="14">
    <source>
        <dbReference type="PIRSR" id="PIRSR611782-1"/>
    </source>
</evidence>
<dbReference type="InterPro" id="IPR001478">
    <property type="entry name" value="PDZ"/>
</dbReference>
<feature type="binding site" evidence="15">
    <location>
        <position position="186"/>
    </location>
    <ligand>
        <name>substrate</name>
    </ligand>
</feature>